<protein>
    <recommendedName>
        <fullName evidence="1">IraD/Gp25-like domain-containing protein</fullName>
    </recommendedName>
</protein>
<evidence type="ECO:0000259" key="1">
    <source>
        <dbReference type="Pfam" id="PF04965"/>
    </source>
</evidence>
<dbReference type="SUPFAM" id="SSF160719">
    <property type="entry name" value="gpW/gp25-like"/>
    <property type="match status" value="1"/>
</dbReference>
<organism evidence="2 3">
    <name type="scientific">Cnuella takakiae</name>
    <dbReference type="NCBI Taxonomy" id="1302690"/>
    <lineage>
        <taxon>Bacteria</taxon>
        <taxon>Pseudomonadati</taxon>
        <taxon>Bacteroidota</taxon>
        <taxon>Chitinophagia</taxon>
        <taxon>Chitinophagales</taxon>
        <taxon>Chitinophagaceae</taxon>
        <taxon>Cnuella</taxon>
    </lineage>
</organism>
<sequence length="132" mass="15328">MASEQEIIGAGWAFPPRFNADRNQTVMANGVDDINQSLYILFTTELGERVMQPDYGSALKRMVFESVDEHFKAYMRMVLVRSIALYEARIQPLSIEFAPDEVVEGRYLMLLDYVVLSTRRRNNFVFPFYLNT</sequence>
<dbReference type="EMBL" id="FQUO01000005">
    <property type="protein sequence ID" value="SHF16257.1"/>
    <property type="molecule type" value="Genomic_DNA"/>
</dbReference>
<dbReference type="Gene3D" id="3.10.450.40">
    <property type="match status" value="1"/>
</dbReference>
<dbReference type="STRING" id="1302690.BUE76_21885"/>
<dbReference type="OrthoDB" id="9802846at2"/>
<proteinExistence type="predicted"/>
<gene>
    <name evidence="2" type="ORF">SAMN05444008_105190</name>
</gene>
<dbReference type="InterPro" id="IPR007048">
    <property type="entry name" value="IraD/Gp25-like"/>
</dbReference>
<evidence type="ECO:0000313" key="2">
    <source>
        <dbReference type="EMBL" id="SHF16257.1"/>
    </source>
</evidence>
<feature type="domain" description="IraD/Gp25-like" evidence="1">
    <location>
        <begin position="30"/>
        <end position="118"/>
    </location>
</feature>
<name>A0A1M4ZEM6_9BACT</name>
<evidence type="ECO:0000313" key="3">
    <source>
        <dbReference type="Proteomes" id="UP000184368"/>
    </source>
</evidence>
<reference evidence="2 3" key="1">
    <citation type="submission" date="2016-11" db="EMBL/GenBank/DDBJ databases">
        <authorList>
            <person name="Jaros S."/>
            <person name="Januszkiewicz K."/>
            <person name="Wedrychowicz H."/>
        </authorList>
    </citation>
    <scope>NUCLEOTIDE SEQUENCE [LARGE SCALE GENOMIC DNA]</scope>
    <source>
        <strain evidence="2 3">DSM 26897</strain>
    </source>
</reference>
<dbReference type="Pfam" id="PF04965">
    <property type="entry name" value="GPW_gp25"/>
    <property type="match status" value="1"/>
</dbReference>
<accession>A0A1M4ZEM6</accession>
<dbReference type="AlphaFoldDB" id="A0A1M4ZEM6"/>
<dbReference type="RefSeq" id="WP_073041943.1">
    <property type="nucleotide sequence ID" value="NZ_FQUO01000005.1"/>
</dbReference>
<dbReference type="Proteomes" id="UP000184368">
    <property type="component" value="Unassembled WGS sequence"/>
</dbReference>
<keyword evidence="3" id="KW-1185">Reference proteome</keyword>